<evidence type="ECO:0000259" key="4">
    <source>
        <dbReference type="Pfam" id="PF07687"/>
    </source>
</evidence>
<protein>
    <submittedName>
        <fullName evidence="5">N-alpha-acyl-glutamine aminoacylase</fullName>
    </submittedName>
</protein>
<accession>A0A077FEL7</accession>
<feature type="binding site" evidence="2">
    <location>
        <position position="416"/>
    </location>
    <ligand>
        <name>Mn(2+)</name>
        <dbReference type="ChEBI" id="CHEBI:29035"/>
        <label>2</label>
    </ligand>
</feature>
<dbReference type="PANTHER" id="PTHR11014:SF63">
    <property type="entry name" value="METALLOPEPTIDASE, PUTATIVE (AFU_ORTHOLOGUE AFUA_6G09600)-RELATED"/>
    <property type="match status" value="1"/>
</dbReference>
<dbReference type="Proteomes" id="UP000028931">
    <property type="component" value="Chromosome"/>
</dbReference>
<evidence type="ECO:0000256" key="3">
    <source>
        <dbReference type="SAM" id="SignalP"/>
    </source>
</evidence>
<dbReference type="AlphaFoldDB" id="A0A077FEL7"/>
<feature type="binding site" evidence="2">
    <location>
        <position position="200"/>
    </location>
    <ligand>
        <name>Mn(2+)</name>
        <dbReference type="ChEBI" id="CHEBI:29035"/>
        <label>2</label>
    </ligand>
</feature>
<dbReference type="InterPro" id="IPR002933">
    <property type="entry name" value="Peptidase_M20"/>
</dbReference>
<dbReference type="EMBL" id="CP009048">
    <property type="protein sequence ID" value="AIL63663.1"/>
    <property type="molecule type" value="Genomic_DNA"/>
</dbReference>
<dbReference type="Pfam" id="PF01546">
    <property type="entry name" value="Peptidase_M20"/>
    <property type="match status" value="1"/>
</dbReference>
<feature type="binding site" evidence="2">
    <location>
        <position position="173"/>
    </location>
    <ligand>
        <name>Mn(2+)</name>
        <dbReference type="ChEBI" id="CHEBI:29035"/>
        <label>1</label>
    </ligand>
</feature>
<dbReference type="SUPFAM" id="SSF53187">
    <property type="entry name" value="Zn-dependent exopeptidases"/>
    <property type="match status" value="1"/>
</dbReference>
<keyword evidence="2" id="KW-0479">Metal-binding</keyword>
<dbReference type="OrthoDB" id="9777385at2"/>
<dbReference type="PIRSF" id="PIRSF005962">
    <property type="entry name" value="Pept_M20D_amidohydro"/>
    <property type="match status" value="1"/>
</dbReference>
<comment type="cofactor">
    <cofactor evidence="2">
        <name>Mn(2+)</name>
        <dbReference type="ChEBI" id="CHEBI:29035"/>
    </cofactor>
    <text evidence="2">The Mn(2+) ion enhances activity.</text>
</comment>
<dbReference type="GO" id="GO:0016787">
    <property type="term" value="F:hydrolase activity"/>
    <property type="evidence" value="ECO:0007669"/>
    <property type="project" value="UniProtKB-KW"/>
</dbReference>
<reference evidence="5 6" key="1">
    <citation type="submission" date="2014-07" db="EMBL/GenBank/DDBJ databases">
        <authorList>
            <person name="Lee K."/>
            <person name="Lim J.Y."/>
            <person name="Hwang I."/>
        </authorList>
    </citation>
    <scope>NUCLEOTIDE SEQUENCE [LARGE SCALE GENOMIC DNA]</scope>
    <source>
        <strain evidence="5 6">KL28</strain>
    </source>
</reference>
<feature type="signal peptide" evidence="3">
    <location>
        <begin position="1"/>
        <end position="22"/>
    </location>
</feature>
<dbReference type="Gene3D" id="3.30.70.360">
    <property type="match status" value="1"/>
</dbReference>
<evidence type="ECO:0000313" key="5">
    <source>
        <dbReference type="EMBL" id="AIL63663.1"/>
    </source>
</evidence>
<proteinExistence type="predicted"/>
<evidence type="ECO:0000313" key="6">
    <source>
        <dbReference type="Proteomes" id="UP000028931"/>
    </source>
</evidence>
<feature type="binding site" evidence="2">
    <location>
        <position position="139"/>
    </location>
    <ligand>
        <name>Mn(2+)</name>
        <dbReference type="ChEBI" id="CHEBI:29035"/>
        <label>2</label>
    </ligand>
</feature>
<dbReference type="Gene3D" id="3.40.630.10">
    <property type="entry name" value="Zn peptidases"/>
    <property type="match status" value="1"/>
</dbReference>
<dbReference type="InterPro" id="IPR036264">
    <property type="entry name" value="Bact_exopeptidase_dim_dom"/>
</dbReference>
<gene>
    <name evidence="5" type="ORF">PSAKL28_45230</name>
</gene>
<name>A0A077FEL7_9PSED</name>
<dbReference type="GO" id="GO:0046872">
    <property type="term" value="F:metal ion binding"/>
    <property type="evidence" value="ECO:0007669"/>
    <property type="project" value="UniProtKB-KW"/>
</dbReference>
<dbReference type="InterPro" id="IPR017439">
    <property type="entry name" value="Amidohydrolase"/>
</dbReference>
<dbReference type="PANTHER" id="PTHR11014">
    <property type="entry name" value="PEPTIDASE M20 FAMILY MEMBER"/>
    <property type="match status" value="1"/>
</dbReference>
<sequence length="446" mass="47836">MPLPLRPSILALACFSALSVHAAPTDLNTRIDTLVKQDEGQMIELFKQLHRNPELAFQEKETAALVAKALQAQGFEVKTAIGTTGVVGILRNGPGPVVMYRADMDALPIKEATGLPYQSSKVTPWLGNPSQAVMHACGHDAHTTWLIEVAKVMSQLKDQWSGTLVLVAQPAEEILEGATAMVNNGLYDFAPKPDVLLAAHVSPVYPADSVGLREGPRLAGTDQIDVELPGIGGHGSTPHVTKDPVVMGAMAVMGYQTIISRMVDQSKPAVLTVGAFQAGVNNNIIPVSATLKLNLRWYDAQVRERMIEGIKSVTSGVLVMNDMPADYQAKYTMKGYATPVFNGKAQTELAQAALVQQLGADKVLPGMPPLMGSEDFHMLASPYPDTKVLFLEVGSGKPDVYKNLVERKQLPEAMNHTPGFVVELPAITTGARAVTATLSAFFNKPL</sequence>
<dbReference type="RefSeq" id="WP_051939543.1">
    <property type="nucleotide sequence ID" value="NZ_CP009048.1"/>
</dbReference>
<evidence type="ECO:0000256" key="2">
    <source>
        <dbReference type="PIRSR" id="PIRSR005962-1"/>
    </source>
</evidence>
<feature type="domain" description="Peptidase M20 dimerisation" evidence="4">
    <location>
        <begin position="224"/>
        <end position="312"/>
    </location>
</feature>
<dbReference type="KEGG" id="palk:PSAKL28_45230"/>
<dbReference type="SUPFAM" id="SSF55031">
    <property type="entry name" value="Bacterial exopeptidase dimerisation domain"/>
    <property type="match status" value="1"/>
</dbReference>
<dbReference type="NCBIfam" id="TIGR01891">
    <property type="entry name" value="amidohydrolases"/>
    <property type="match status" value="1"/>
</dbReference>
<keyword evidence="3" id="KW-0732">Signal</keyword>
<dbReference type="Pfam" id="PF07687">
    <property type="entry name" value="M20_dimer"/>
    <property type="match status" value="1"/>
</dbReference>
<feature type="binding site" evidence="2">
    <location>
        <position position="137"/>
    </location>
    <ligand>
        <name>Mn(2+)</name>
        <dbReference type="ChEBI" id="CHEBI:29035"/>
        <label>2</label>
    </ligand>
</feature>
<dbReference type="HOGENOM" id="CLU_023257_6_0_6"/>
<keyword evidence="1" id="KW-0378">Hydrolase</keyword>
<keyword evidence="2" id="KW-0464">Manganese</keyword>
<dbReference type="InterPro" id="IPR011650">
    <property type="entry name" value="Peptidase_M20_dimer"/>
</dbReference>
<feature type="chain" id="PRO_5001718335" evidence="3">
    <location>
        <begin position="23"/>
        <end position="446"/>
    </location>
</feature>
<dbReference type="eggNOG" id="COG1473">
    <property type="taxonomic scope" value="Bacteria"/>
</dbReference>
<organism evidence="5 6">
    <name type="scientific">Pseudomonas alkylphenolica</name>
    <dbReference type="NCBI Taxonomy" id="237609"/>
    <lineage>
        <taxon>Bacteria</taxon>
        <taxon>Pseudomonadati</taxon>
        <taxon>Pseudomonadota</taxon>
        <taxon>Gammaproteobacteria</taxon>
        <taxon>Pseudomonadales</taxon>
        <taxon>Pseudomonadaceae</taxon>
        <taxon>Pseudomonas</taxon>
    </lineage>
</organism>
<evidence type="ECO:0000256" key="1">
    <source>
        <dbReference type="ARBA" id="ARBA00022801"/>
    </source>
</evidence>